<dbReference type="CDD" id="cd00156">
    <property type="entry name" value="REC"/>
    <property type="match status" value="1"/>
</dbReference>
<organism evidence="14 15">
    <name type="scientific">Oryzomonas japonica</name>
    <dbReference type="NCBI Taxonomy" id="2603858"/>
    <lineage>
        <taxon>Bacteria</taxon>
        <taxon>Pseudomonadati</taxon>
        <taxon>Thermodesulfobacteriota</taxon>
        <taxon>Desulfuromonadia</taxon>
        <taxon>Geobacterales</taxon>
        <taxon>Geobacteraceae</taxon>
        <taxon>Oryzomonas</taxon>
    </lineage>
</organism>
<dbReference type="Gene3D" id="3.30.450.20">
    <property type="entry name" value="PAS domain"/>
    <property type="match status" value="2"/>
</dbReference>
<dbReference type="PROSITE" id="PS50112">
    <property type="entry name" value="PAS"/>
    <property type="match status" value="1"/>
</dbReference>
<evidence type="ECO:0000256" key="10">
    <source>
        <dbReference type="SAM" id="Phobius"/>
    </source>
</evidence>
<proteinExistence type="predicted"/>
<dbReference type="InterPro" id="IPR003594">
    <property type="entry name" value="HATPase_dom"/>
</dbReference>
<dbReference type="SUPFAM" id="SSF55785">
    <property type="entry name" value="PYP-like sensor domain (PAS domain)"/>
    <property type="match status" value="2"/>
</dbReference>
<feature type="domain" description="PAS" evidence="13">
    <location>
        <begin position="322"/>
        <end position="372"/>
    </location>
</feature>
<evidence type="ECO:0000313" key="14">
    <source>
        <dbReference type="EMBL" id="KAB0666132.1"/>
    </source>
</evidence>
<dbReference type="InterPro" id="IPR000014">
    <property type="entry name" value="PAS"/>
</dbReference>
<keyword evidence="5 9" id="KW-0597">Phosphoprotein</keyword>
<dbReference type="PROSITE" id="PS50110">
    <property type="entry name" value="RESPONSE_REGULATORY"/>
    <property type="match status" value="1"/>
</dbReference>
<dbReference type="RefSeq" id="WP_151127817.1">
    <property type="nucleotide sequence ID" value="NZ_VZQZ01000003.1"/>
</dbReference>
<dbReference type="CDD" id="cd00082">
    <property type="entry name" value="HisKA"/>
    <property type="match status" value="1"/>
</dbReference>
<dbReference type="Pfam" id="PF07694">
    <property type="entry name" value="5TM-5TMR_LYT"/>
    <property type="match status" value="1"/>
</dbReference>
<dbReference type="SMART" id="SM00387">
    <property type="entry name" value="HATPase_c"/>
    <property type="match status" value="1"/>
</dbReference>
<feature type="domain" description="Histidine kinase" evidence="11">
    <location>
        <begin position="464"/>
        <end position="689"/>
    </location>
</feature>
<feature type="domain" description="Response regulatory" evidence="12">
    <location>
        <begin position="709"/>
        <end position="824"/>
    </location>
</feature>
<dbReference type="InterPro" id="IPR036890">
    <property type="entry name" value="HATPase_C_sf"/>
</dbReference>
<evidence type="ECO:0000259" key="13">
    <source>
        <dbReference type="PROSITE" id="PS50112"/>
    </source>
</evidence>
<comment type="caution">
    <text evidence="14">The sequence shown here is derived from an EMBL/GenBank/DDBJ whole genome shotgun (WGS) entry which is preliminary data.</text>
</comment>
<reference evidence="14 15" key="1">
    <citation type="submission" date="2019-09" db="EMBL/GenBank/DDBJ databases">
        <title>Geobacter sp. Red96, a novel strain isolated from paddy soil.</title>
        <authorList>
            <person name="Xu Z."/>
            <person name="Masuda Y."/>
            <person name="Itoh H."/>
            <person name="Senoo K."/>
        </authorList>
    </citation>
    <scope>NUCLEOTIDE SEQUENCE [LARGE SCALE GENOMIC DNA]</scope>
    <source>
        <strain evidence="14 15">Red96</strain>
    </source>
</reference>
<dbReference type="Gene3D" id="3.40.50.2300">
    <property type="match status" value="1"/>
</dbReference>
<dbReference type="SUPFAM" id="SSF55874">
    <property type="entry name" value="ATPase domain of HSP90 chaperone/DNA topoisomerase II/histidine kinase"/>
    <property type="match status" value="1"/>
</dbReference>
<feature type="modified residue" description="4-aspartylphosphate" evidence="9">
    <location>
        <position position="759"/>
    </location>
</feature>
<dbReference type="InterPro" id="IPR001789">
    <property type="entry name" value="Sig_transdc_resp-reg_receiver"/>
</dbReference>
<evidence type="ECO:0000256" key="6">
    <source>
        <dbReference type="ARBA" id="ARBA00022692"/>
    </source>
</evidence>
<dbReference type="Proteomes" id="UP000420562">
    <property type="component" value="Unassembled WGS sequence"/>
</dbReference>
<dbReference type="PANTHER" id="PTHR43065:SF42">
    <property type="entry name" value="TWO-COMPONENT SENSOR PPRA"/>
    <property type="match status" value="1"/>
</dbReference>
<comment type="catalytic activity">
    <reaction evidence="1">
        <text>ATP + protein L-histidine = ADP + protein N-phospho-L-histidine.</text>
        <dbReference type="EC" id="2.7.13.3"/>
    </reaction>
</comment>
<dbReference type="NCBIfam" id="TIGR00229">
    <property type="entry name" value="sensory_box"/>
    <property type="match status" value="1"/>
</dbReference>
<dbReference type="SMART" id="SM00091">
    <property type="entry name" value="PAS"/>
    <property type="match status" value="2"/>
</dbReference>
<dbReference type="InterPro" id="IPR005467">
    <property type="entry name" value="His_kinase_dom"/>
</dbReference>
<dbReference type="Pfam" id="PF13426">
    <property type="entry name" value="PAS_9"/>
    <property type="match status" value="1"/>
</dbReference>
<dbReference type="Gene3D" id="1.10.287.130">
    <property type="match status" value="1"/>
</dbReference>
<comment type="subcellular location">
    <subcellularLocation>
        <location evidence="2">Cell membrane</location>
        <topology evidence="2">Multi-pass membrane protein</topology>
    </subcellularLocation>
</comment>
<evidence type="ECO:0000256" key="1">
    <source>
        <dbReference type="ARBA" id="ARBA00000085"/>
    </source>
</evidence>
<evidence type="ECO:0000259" key="11">
    <source>
        <dbReference type="PROSITE" id="PS50109"/>
    </source>
</evidence>
<dbReference type="GO" id="GO:0005886">
    <property type="term" value="C:plasma membrane"/>
    <property type="evidence" value="ECO:0007669"/>
    <property type="project" value="UniProtKB-SubCell"/>
</dbReference>
<evidence type="ECO:0000256" key="7">
    <source>
        <dbReference type="ARBA" id="ARBA00022989"/>
    </source>
</evidence>
<dbReference type="InterPro" id="IPR004358">
    <property type="entry name" value="Sig_transdc_His_kin-like_C"/>
</dbReference>
<keyword evidence="4" id="KW-1003">Cell membrane</keyword>
<accession>A0A7J4ZSD4</accession>
<name>A0A7J4ZSD4_9BACT</name>
<dbReference type="GO" id="GO:0000155">
    <property type="term" value="F:phosphorelay sensor kinase activity"/>
    <property type="evidence" value="ECO:0007669"/>
    <property type="project" value="InterPro"/>
</dbReference>
<evidence type="ECO:0000256" key="9">
    <source>
        <dbReference type="PROSITE-ProRule" id="PRU00169"/>
    </source>
</evidence>
<dbReference type="InterPro" id="IPR011006">
    <property type="entry name" value="CheY-like_superfamily"/>
</dbReference>
<evidence type="ECO:0000256" key="5">
    <source>
        <dbReference type="ARBA" id="ARBA00022553"/>
    </source>
</evidence>
<feature type="transmembrane region" description="Helical" evidence="10">
    <location>
        <begin position="7"/>
        <end position="26"/>
    </location>
</feature>
<dbReference type="SMART" id="SM00448">
    <property type="entry name" value="REC"/>
    <property type="match status" value="1"/>
</dbReference>
<dbReference type="PROSITE" id="PS50109">
    <property type="entry name" value="HIS_KIN"/>
    <property type="match status" value="1"/>
</dbReference>
<dbReference type="Pfam" id="PF02518">
    <property type="entry name" value="HATPase_c"/>
    <property type="match status" value="1"/>
</dbReference>
<dbReference type="InterPro" id="IPR036097">
    <property type="entry name" value="HisK_dim/P_sf"/>
</dbReference>
<dbReference type="Pfam" id="PF00072">
    <property type="entry name" value="Response_reg"/>
    <property type="match status" value="1"/>
</dbReference>
<dbReference type="CDD" id="cd00130">
    <property type="entry name" value="PAS"/>
    <property type="match status" value="2"/>
</dbReference>
<dbReference type="InterPro" id="IPR003661">
    <property type="entry name" value="HisK_dim/P_dom"/>
</dbReference>
<feature type="transmembrane region" description="Helical" evidence="10">
    <location>
        <begin position="98"/>
        <end position="117"/>
    </location>
</feature>
<dbReference type="SUPFAM" id="SSF47384">
    <property type="entry name" value="Homodimeric domain of signal transducing histidine kinase"/>
    <property type="match status" value="1"/>
</dbReference>
<dbReference type="GO" id="GO:0071555">
    <property type="term" value="P:cell wall organization"/>
    <property type="evidence" value="ECO:0007669"/>
    <property type="project" value="InterPro"/>
</dbReference>
<evidence type="ECO:0000259" key="12">
    <source>
        <dbReference type="PROSITE" id="PS50110"/>
    </source>
</evidence>
<dbReference type="SUPFAM" id="SSF52172">
    <property type="entry name" value="CheY-like"/>
    <property type="match status" value="1"/>
</dbReference>
<sequence>MDTFAGFLNNAALMLILCVVYDTFSVSEISKKNLRDSLTGILVGLICIAVMLNPWPFEHGIYFDTRSVLLSLCGLFFGLVPTTIAMGIAGAFRLYQGGSGGAVGTIVIVVTACFGLAGKHWKDKNEKSLNCMQLYFFGVVTHLGMLSCMFLFPAGLRNSILRESAPPVLLIYPVLTTIIGLILKKQEDRRAADSKLLYSTSLATAALESTPDGILIVSREGKITRWNQRFVELWNVPQHLLYMTDNKQILAHASSQMAGPEEFLAKVADMYEHPEQTSTDILYLADGRIFERYTQPQKVGNEIAGRFWSFHDITEQKKADESLQMMRFCVDHAGDSMFWVTSEGRILYVNEATCAGLGYSREELLSMSIFDLDTDYQPGVWAAHFEELRRRGNIILETRHCAKDGRIFPVEVNANYVHFGIHEFNFAFTRDITERKRALEERLKLEQQLLHAQKLESLGVLAGGIAHDFNNILTSIIGNADLALMRINPESPAIDNLRSIEIAAARAADLSKQMLAYSGKGKFVISNHDINDLLEEMLHILQVSISKKAVLRLNLTRPLPPVEVDATQIRQVIMNLVINASEAIGNKSGVIAITTGCMDCDNSYLKDVWLDENINDGLYIFIEIADTGCGMGKETLAKLFDPFFTTKFTGRGLGMAAVLGIVRGHKGAVKVYSEPGKGSTFKILLPASGKPVEIFNHNTRDDYWKGSGTVLLVDDEETIRGIGAEMLKELGFNVVTANDGQEAIETYKARADISFVILDLTMPHMDGEQCFRELRALNPAVKVIMSSGFSELEVTQKFVGKGLAGFIQKPYKLLALRESIVGLDLEPK</sequence>
<evidence type="ECO:0000256" key="3">
    <source>
        <dbReference type="ARBA" id="ARBA00012438"/>
    </source>
</evidence>
<dbReference type="Pfam" id="PF12860">
    <property type="entry name" value="PAS_7"/>
    <property type="match status" value="1"/>
</dbReference>
<dbReference type="PANTHER" id="PTHR43065">
    <property type="entry name" value="SENSOR HISTIDINE KINASE"/>
    <property type="match status" value="1"/>
</dbReference>
<feature type="transmembrane region" description="Helical" evidence="10">
    <location>
        <begin position="38"/>
        <end position="57"/>
    </location>
</feature>
<keyword evidence="15" id="KW-1185">Reference proteome</keyword>
<feature type="transmembrane region" description="Helical" evidence="10">
    <location>
        <begin position="164"/>
        <end position="183"/>
    </location>
</feature>
<evidence type="ECO:0000256" key="8">
    <source>
        <dbReference type="ARBA" id="ARBA00023136"/>
    </source>
</evidence>
<dbReference type="PRINTS" id="PR00344">
    <property type="entry name" value="BCTRLSENSOR"/>
</dbReference>
<keyword evidence="8 10" id="KW-0472">Membrane</keyword>
<dbReference type="InterPro" id="IPR035965">
    <property type="entry name" value="PAS-like_dom_sf"/>
</dbReference>
<dbReference type="Gene3D" id="3.30.565.10">
    <property type="entry name" value="Histidine kinase-like ATPase, C-terminal domain"/>
    <property type="match status" value="1"/>
</dbReference>
<dbReference type="EMBL" id="VZQZ01000003">
    <property type="protein sequence ID" value="KAB0666132.1"/>
    <property type="molecule type" value="Genomic_DNA"/>
</dbReference>
<dbReference type="EC" id="2.7.13.3" evidence="3"/>
<keyword evidence="7 10" id="KW-1133">Transmembrane helix</keyword>
<evidence type="ECO:0000256" key="2">
    <source>
        <dbReference type="ARBA" id="ARBA00004651"/>
    </source>
</evidence>
<feature type="transmembrane region" description="Helical" evidence="10">
    <location>
        <begin position="129"/>
        <end position="152"/>
    </location>
</feature>
<feature type="transmembrane region" description="Helical" evidence="10">
    <location>
        <begin position="69"/>
        <end position="92"/>
    </location>
</feature>
<evidence type="ECO:0000256" key="4">
    <source>
        <dbReference type="ARBA" id="ARBA00022475"/>
    </source>
</evidence>
<evidence type="ECO:0000313" key="15">
    <source>
        <dbReference type="Proteomes" id="UP000420562"/>
    </source>
</evidence>
<keyword evidence="6 10" id="KW-0812">Transmembrane</keyword>
<dbReference type="AlphaFoldDB" id="A0A7J4ZSD4"/>
<gene>
    <name evidence="14" type="ORF">F6V25_06575</name>
</gene>
<protein>
    <recommendedName>
        <fullName evidence="3">histidine kinase</fullName>
        <ecNumber evidence="3">2.7.13.3</ecNumber>
    </recommendedName>
</protein>
<dbReference type="InterPro" id="IPR011620">
    <property type="entry name" value="Sig_transdc_His_kinase_LytS_TM"/>
</dbReference>